<name>A0ABT1M749_9MYCO</name>
<gene>
    <name evidence="2" type="ORF">NM203_22705</name>
</gene>
<keyword evidence="2" id="KW-0413">Isomerase</keyword>
<reference evidence="2 3" key="1">
    <citation type="submission" date="2022-06" db="EMBL/GenBank/DDBJ databases">
        <title>Mycolicibacterium sp. CAU 1645 isolated from seawater.</title>
        <authorList>
            <person name="Kim W."/>
        </authorList>
    </citation>
    <scope>NUCLEOTIDE SEQUENCE [LARGE SCALE GENOMIC DNA]</scope>
    <source>
        <strain evidence="2 3">CAU 1645</strain>
    </source>
</reference>
<protein>
    <submittedName>
        <fullName evidence="2">Maleylpyruvate isomerase family mycothiol-dependent enzyme</fullName>
    </submittedName>
</protein>
<sequence length="213" mass="22632">MSAPLVAGLPDMTLKKSRVWSVVHAERAALVEDLRDVPDDAWSTPSLCRGWSVHDVVAHLVDTAKTSRLGFARRMIAAGFDFDGDNERGIARERGATPGATLAALRAAVPLTLTPPAPRPTRLVEAFVHGEDIRRPLGIDADYPVDAVAAALAYQARASTAMGGGRDLVAGLRLVATDCAFEFGAGAEVRGRAIDLLLAASGRIGWLARTRDR</sequence>
<dbReference type="InterPro" id="IPR017517">
    <property type="entry name" value="Maleyloyr_isom"/>
</dbReference>
<dbReference type="Gene3D" id="1.20.120.450">
    <property type="entry name" value="dinb family like domain"/>
    <property type="match status" value="1"/>
</dbReference>
<feature type="domain" description="Mycothiol-dependent maleylpyruvate isomerase metal-binding" evidence="1">
    <location>
        <begin position="24"/>
        <end position="112"/>
    </location>
</feature>
<dbReference type="NCBIfam" id="TIGR03083">
    <property type="entry name" value="maleylpyruvate isomerase family mycothiol-dependent enzyme"/>
    <property type="match status" value="1"/>
</dbReference>
<dbReference type="Proteomes" id="UP001651690">
    <property type="component" value="Unassembled WGS sequence"/>
</dbReference>
<comment type="caution">
    <text evidence="2">The sequence shown here is derived from an EMBL/GenBank/DDBJ whole genome shotgun (WGS) entry which is preliminary data.</text>
</comment>
<dbReference type="InterPro" id="IPR034660">
    <property type="entry name" value="DinB/YfiT-like"/>
</dbReference>
<dbReference type="EMBL" id="JANDBD010000010">
    <property type="protein sequence ID" value="MCP9275003.1"/>
    <property type="molecule type" value="Genomic_DNA"/>
</dbReference>
<organism evidence="2 3">
    <name type="scientific">Mycolicibacterium arenosum</name>
    <dbReference type="NCBI Taxonomy" id="2952157"/>
    <lineage>
        <taxon>Bacteria</taxon>
        <taxon>Bacillati</taxon>
        <taxon>Actinomycetota</taxon>
        <taxon>Actinomycetes</taxon>
        <taxon>Mycobacteriales</taxon>
        <taxon>Mycobacteriaceae</taxon>
        <taxon>Mycolicibacterium</taxon>
    </lineage>
</organism>
<dbReference type="RefSeq" id="WP_255062741.1">
    <property type="nucleotide sequence ID" value="NZ_JANDBD010000010.1"/>
</dbReference>
<evidence type="ECO:0000313" key="2">
    <source>
        <dbReference type="EMBL" id="MCP9275003.1"/>
    </source>
</evidence>
<evidence type="ECO:0000313" key="3">
    <source>
        <dbReference type="Proteomes" id="UP001651690"/>
    </source>
</evidence>
<dbReference type="Pfam" id="PF11716">
    <property type="entry name" value="MDMPI_N"/>
    <property type="match status" value="1"/>
</dbReference>
<proteinExistence type="predicted"/>
<dbReference type="InterPro" id="IPR024344">
    <property type="entry name" value="MDMPI_metal-binding"/>
</dbReference>
<keyword evidence="3" id="KW-1185">Reference proteome</keyword>
<evidence type="ECO:0000259" key="1">
    <source>
        <dbReference type="Pfam" id="PF11716"/>
    </source>
</evidence>
<accession>A0ABT1M749</accession>
<dbReference type="SUPFAM" id="SSF109854">
    <property type="entry name" value="DinB/YfiT-like putative metalloenzymes"/>
    <property type="match status" value="1"/>
</dbReference>
<dbReference type="GO" id="GO:0016853">
    <property type="term" value="F:isomerase activity"/>
    <property type="evidence" value="ECO:0007669"/>
    <property type="project" value="UniProtKB-KW"/>
</dbReference>